<gene>
    <name evidence="1" type="ORF">COU33_03545</name>
</gene>
<proteinExistence type="predicted"/>
<dbReference type="EMBL" id="PFBZ01000153">
    <property type="protein sequence ID" value="PIT86366.1"/>
    <property type="molecule type" value="Genomic_DNA"/>
</dbReference>
<organism evidence="1 2">
    <name type="scientific">Candidatus Magasanikbacteria bacterium CG10_big_fil_rev_8_21_14_0_10_43_6</name>
    <dbReference type="NCBI Taxonomy" id="1974650"/>
    <lineage>
        <taxon>Bacteria</taxon>
        <taxon>Candidatus Magasanikiibacteriota</taxon>
    </lineage>
</organism>
<dbReference type="AlphaFoldDB" id="A0A2M6W0P5"/>
<comment type="caution">
    <text evidence="1">The sequence shown here is derived from an EMBL/GenBank/DDBJ whole genome shotgun (WGS) entry which is preliminary data.</text>
</comment>
<protein>
    <submittedName>
        <fullName evidence="1">Uncharacterized protein</fullName>
    </submittedName>
</protein>
<evidence type="ECO:0000313" key="1">
    <source>
        <dbReference type="EMBL" id="PIT86366.1"/>
    </source>
</evidence>
<dbReference type="Proteomes" id="UP000229362">
    <property type="component" value="Unassembled WGS sequence"/>
</dbReference>
<accession>A0A2M6W0P5</accession>
<evidence type="ECO:0000313" key="2">
    <source>
        <dbReference type="Proteomes" id="UP000229362"/>
    </source>
</evidence>
<sequence>MTIFMLILGKNNNFSTKNQPKFGKVLFFKSEGARTPLFDAGQTTQKESSSAGKTKEELADLSFEHLLSMAEEAEQIGDSAQYAAPKNLGETAEALSKMHLHEQIVAEEKRATEQARIDLEKAAQDKDDRLTGRHEASVIIDPTYERDVQKAEQKALTKTENQFFLAGNRGNYNEKAVNQYQTEEADDIWNQSVQPVTKKIGRFFSKLFSRRR</sequence>
<reference evidence="2" key="1">
    <citation type="submission" date="2017-09" db="EMBL/GenBank/DDBJ databases">
        <title>Depth-based differentiation of microbial function through sediment-hosted aquifers and enrichment of novel symbionts in the deep terrestrial subsurface.</title>
        <authorList>
            <person name="Probst A.J."/>
            <person name="Ladd B."/>
            <person name="Jarett J.K."/>
            <person name="Geller-Mcgrath D.E."/>
            <person name="Sieber C.M.K."/>
            <person name="Emerson J.B."/>
            <person name="Anantharaman K."/>
            <person name="Thomas B.C."/>
            <person name="Malmstrom R."/>
            <person name="Stieglmeier M."/>
            <person name="Klingl A."/>
            <person name="Woyke T."/>
            <person name="Ryan C.M."/>
            <person name="Banfield J.F."/>
        </authorList>
    </citation>
    <scope>NUCLEOTIDE SEQUENCE [LARGE SCALE GENOMIC DNA]</scope>
</reference>
<name>A0A2M6W0P5_9BACT</name>